<keyword evidence="2" id="KW-1185">Reference proteome</keyword>
<proteinExistence type="predicted"/>
<evidence type="ECO:0000313" key="1">
    <source>
        <dbReference type="EMBL" id="QGR03541.1"/>
    </source>
</evidence>
<accession>A0AAE6Q9A3</accession>
<dbReference type="Proteomes" id="UP000422822">
    <property type="component" value="Chromosome"/>
</dbReference>
<dbReference type="EMBL" id="CP033455">
    <property type="protein sequence ID" value="QGR03541.1"/>
    <property type="molecule type" value="Genomic_DNA"/>
</dbReference>
<organism evidence="1 2">
    <name type="scientific">Ehrlichia ruminantium</name>
    <name type="common">heartwater rickettsia</name>
    <name type="synonym">Cowdria ruminantium</name>
    <dbReference type="NCBI Taxonomy" id="779"/>
    <lineage>
        <taxon>Bacteria</taxon>
        <taxon>Pseudomonadati</taxon>
        <taxon>Pseudomonadota</taxon>
        <taxon>Alphaproteobacteria</taxon>
        <taxon>Rickettsiales</taxon>
        <taxon>Anaplasmataceae</taxon>
        <taxon>Ehrlichia</taxon>
    </lineage>
</organism>
<reference evidence="1 2" key="1">
    <citation type="submission" date="2018-10" db="EMBL/GenBank/DDBJ databases">
        <title>Propagation and draft genome sequences of three atypical Erhlichia ruminantium isolates.</title>
        <authorList>
            <person name="Liebenberg J."/>
            <person name="Steyn H."/>
            <person name="Josemans A."/>
            <person name="Zweygarth E."/>
        </authorList>
    </citation>
    <scope>NUCLEOTIDE SEQUENCE [LARGE SCALE GENOMIC DNA]</scope>
    <source>
        <strain evidence="1 2">Omatjenne</strain>
    </source>
</reference>
<dbReference type="AlphaFoldDB" id="A0AAE6Q9A3"/>
<gene>
    <name evidence="1" type="ORF">EDL80_03100</name>
</gene>
<name>A0AAE6Q9A3_EHRRU</name>
<protein>
    <submittedName>
        <fullName evidence="1">Uncharacterized protein</fullName>
    </submittedName>
</protein>
<evidence type="ECO:0000313" key="2">
    <source>
        <dbReference type="Proteomes" id="UP000422822"/>
    </source>
</evidence>
<sequence length="198" mass="22426">MLFNEKVMLLKNGQKVTQSLHEQVLNELSSLDIIHIKSCYCMGNTDNRGILNIAINKDKTYDLYTPKSTSLFYVTALLTTNQIKNNPGINQLFRNTVSNFILPQDKLVVGIYLLSQDNQLENVNTFLKNNGYFPSGEVNGTDPTKSKTVYNINQCGKIVGCTPLSSPNIFHRNPRGYVNEECFLRHYASLTYAKFTEV</sequence>